<keyword evidence="3" id="KW-1133">Transmembrane helix</keyword>
<dbReference type="Proteomes" id="UP001185659">
    <property type="component" value="Unassembled WGS sequence"/>
</dbReference>
<dbReference type="InterPro" id="IPR050469">
    <property type="entry name" value="Diguanylate_Cyclase"/>
</dbReference>
<evidence type="ECO:0000256" key="2">
    <source>
        <dbReference type="ARBA" id="ARBA00034247"/>
    </source>
</evidence>
<evidence type="ECO:0000313" key="5">
    <source>
        <dbReference type="EMBL" id="MDV6225329.1"/>
    </source>
</evidence>
<evidence type="ECO:0000256" key="3">
    <source>
        <dbReference type="SAM" id="Phobius"/>
    </source>
</evidence>
<dbReference type="GO" id="GO:0052621">
    <property type="term" value="F:diguanylate cyclase activity"/>
    <property type="evidence" value="ECO:0007669"/>
    <property type="project" value="UniProtKB-EC"/>
</dbReference>
<dbReference type="InterPro" id="IPR029787">
    <property type="entry name" value="Nucleotide_cyclase"/>
</dbReference>
<dbReference type="PANTHER" id="PTHR45138">
    <property type="entry name" value="REGULATORY COMPONENTS OF SENSORY TRANSDUCTION SYSTEM"/>
    <property type="match status" value="1"/>
</dbReference>
<evidence type="ECO:0000256" key="1">
    <source>
        <dbReference type="ARBA" id="ARBA00012528"/>
    </source>
</evidence>
<accession>A0ABU4AGG6</accession>
<sequence>MFKAAVATFMSIIASLVICWAVLSLAGGGINWFPVIMSILCPLLIAFPTCTYTFYQNHRIALAHAQLEAAHTELADVYDELAIAARTDGMTRLLNRSSFVTDLDEIGQRGAGGVLLVIDADDFKNINDTHGHLVGDQALCAIASVIRNVVGETGLAARIGGEEFGVFVEAASFDDGVQLAEKVRADVERLVLRTPSDMGVPLSVSIGVAFAESRADFSVLMTIADSQLYRAKRNGRNRICVPDSRGPGDGLRAACA</sequence>
<gene>
    <name evidence="5" type="ORF">R2G56_03435</name>
</gene>
<dbReference type="RefSeq" id="WP_299938150.1">
    <property type="nucleotide sequence ID" value="NZ_JAWLIP010000001.1"/>
</dbReference>
<keyword evidence="5" id="KW-0548">Nucleotidyltransferase</keyword>
<evidence type="ECO:0000313" key="6">
    <source>
        <dbReference type="Proteomes" id="UP001185659"/>
    </source>
</evidence>
<protein>
    <recommendedName>
        <fullName evidence="1">diguanylate cyclase</fullName>
        <ecNumber evidence="1">2.7.7.65</ecNumber>
    </recommendedName>
</protein>
<dbReference type="CDD" id="cd01949">
    <property type="entry name" value="GGDEF"/>
    <property type="match status" value="1"/>
</dbReference>
<proteinExistence type="predicted"/>
<keyword evidence="5" id="KW-0808">Transferase</keyword>
<dbReference type="EC" id="2.7.7.65" evidence="1"/>
<feature type="transmembrane region" description="Helical" evidence="3">
    <location>
        <begin position="32"/>
        <end position="55"/>
    </location>
</feature>
<feature type="transmembrane region" description="Helical" evidence="3">
    <location>
        <begin position="7"/>
        <end position="26"/>
    </location>
</feature>
<comment type="caution">
    <text evidence="5">The sequence shown here is derived from an EMBL/GenBank/DDBJ whole genome shotgun (WGS) entry which is preliminary data.</text>
</comment>
<keyword evidence="6" id="KW-1185">Reference proteome</keyword>
<dbReference type="EMBL" id="JAWLIP010000001">
    <property type="protein sequence ID" value="MDV6225329.1"/>
    <property type="molecule type" value="Genomic_DNA"/>
</dbReference>
<dbReference type="InterPro" id="IPR043128">
    <property type="entry name" value="Rev_trsase/Diguanyl_cyclase"/>
</dbReference>
<dbReference type="PROSITE" id="PS50887">
    <property type="entry name" value="GGDEF"/>
    <property type="match status" value="1"/>
</dbReference>
<keyword evidence="3" id="KW-0812">Transmembrane</keyword>
<keyword evidence="3" id="KW-0472">Membrane</keyword>
<dbReference type="Gene3D" id="3.30.70.270">
    <property type="match status" value="1"/>
</dbReference>
<dbReference type="SUPFAM" id="SSF55073">
    <property type="entry name" value="Nucleotide cyclase"/>
    <property type="match status" value="1"/>
</dbReference>
<dbReference type="Pfam" id="PF00990">
    <property type="entry name" value="GGDEF"/>
    <property type="match status" value="1"/>
</dbReference>
<dbReference type="PANTHER" id="PTHR45138:SF9">
    <property type="entry name" value="DIGUANYLATE CYCLASE DGCM-RELATED"/>
    <property type="match status" value="1"/>
</dbReference>
<dbReference type="InterPro" id="IPR000160">
    <property type="entry name" value="GGDEF_dom"/>
</dbReference>
<dbReference type="SMART" id="SM00267">
    <property type="entry name" value="GGDEF"/>
    <property type="match status" value="1"/>
</dbReference>
<reference evidence="5 6" key="1">
    <citation type="submission" date="2023-10" db="EMBL/GenBank/DDBJ databases">
        <authorList>
            <person name="Venkata Ramana C."/>
            <person name="Sasikala C."/>
            <person name="Dhurka M."/>
        </authorList>
    </citation>
    <scope>NUCLEOTIDE SEQUENCE [LARGE SCALE GENOMIC DNA]</scope>
    <source>
        <strain evidence="5 6">KCTC 32151</strain>
    </source>
</reference>
<dbReference type="NCBIfam" id="TIGR00254">
    <property type="entry name" value="GGDEF"/>
    <property type="match status" value="1"/>
</dbReference>
<organism evidence="5 6">
    <name type="scientific">Nitratireductor aquimarinus</name>
    <dbReference type="NCBI Taxonomy" id="889300"/>
    <lineage>
        <taxon>Bacteria</taxon>
        <taxon>Pseudomonadati</taxon>
        <taxon>Pseudomonadota</taxon>
        <taxon>Alphaproteobacteria</taxon>
        <taxon>Hyphomicrobiales</taxon>
        <taxon>Phyllobacteriaceae</taxon>
        <taxon>Nitratireductor</taxon>
    </lineage>
</organism>
<evidence type="ECO:0000259" key="4">
    <source>
        <dbReference type="PROSITE" id="PS50887"/>
    </source>
</evidence>
<feature type="domain" description="GGDEF" evidence="4">
    <location>
        <begin position="111"/>
        <end position="244"/>
    </location>
</feature>
<name>A0ABU4AGG6_9HYPH</name>
<comment type="catalytic activity">
    <reaction evidence="2">
        <text>2 GTP = 3',3'-c-di-GMP + 2 diphosphate</text>
        <dbReference type="Rhea" id="RHEA:24898"/>
        <dbReference type="ChEBI" id="CHEBI:33019"/>
        <dbReference type="ChEBI" id="CHEBI:37565"/>
        <dbReference type="ChEBI" id="CHEBI:58805"/>
        <dbReference type="EC" id="2.7.7.65"/>
    </reaction>
</comment>